<evidence type="ECO:0000313" key="3">
    <source>
        <dbReference type="Proteomes" id="UP000012283"/>
    </source>
</evidence>
<dbReference type="STRING" id="1308866.J416_12684"/>
<dbReference type="PATRIC" id="fig|1308866.3.peg.2564"/>
<dbReference type="eggNOG" id="ENOG502ZVZB">
    <property type="taxonomic scope" value="Bacteria"/>
</dbReference>
<comment type="caution">
    <text evidence="2">The sequence shown here is derived from an EMBL/GenBank/DDBJ whole genome shotgun (WGS) entry which is preliminary data.</text>
</comment>
<protein>
    <submittedName>
        <fullName evidence="2">Uncharacterized protein</fullName>
    </submittedName>
</protein>
<evidence type="ECO:0000313" key="2">
    <source>
        <dbReference type="EMBL" id="ENH96060.1"/>
    </source>
</evidence>
<organism evidence="2 3">
    <name type="scientific">Gracilibacillus halophilus YIM-C55.5</name>
    <dbReference type="NCBI Taxonomy" id="1308866"/>
    <lineage>
        <taxon>Bacteria</taxon>
        <taxon>Bacillati</taxon>
        <taxon>Bacillota</taxon>
        <taxon>Bacilli</taxon>
        <taxon>Bacillales</taxon>
        <taxon>Bacillaceae</taxon>
        <taxon>Gracilibacillus</taxon>
    </lineage>
</organism>
<keyword evidence="1" id="KW-0812">Transmembrane</keyword>
<evidence type="ECO:0000256" key="1">
    <source>
        <dbReference type="SAM" id="Phobius"/>
    </source>
</evidence>
<dbReference type="AlphaFoldDB" id="N4WNM6"/>
<dbReference type="Proteomes" id="UP000012283">
    <property type="component" value="Unassembled WGS sequence"/>
</dbReference>
<keyword evidence="3" id="KW-1185">Reference proteome</keyword>
<dbReference type="EMBL" id="APML01000060">
    <property type="protein sequence ID" value="ENH96060.1"/>
    <property type="molecule type" value="Genomic_DNA"/>
</dbReference>
<sequence length="133" mass="15868">MFRVIVVLVFLVFMYFALKREKKAVRFTIFTYFMLQSIVFLSGIFYISSTYRLYEAPVDGGFKVLNNWVVVFAFLYIVPTFLLFSYSLFKMATITFEQKWIRIGMYTVWFLLLLVASLVFLYMFVLIFYGFAP</sequence>
<feature type="transmembrane region" description="Helical" evidence="1">
    <location>
        <begin position="109"/>
        <end position="132"/>
    </location>
</feature>
<keyword evidence="1" id="KW-0472">Membrane</keyword>
<feature type="transmembrane region" description="Helical" evidence="1">
    <location>
        <begin position="68"/>
        <end position="89"/>
    </location>
</feature>
<gene>
    <name evidence="2" type="ORF">J416_12684</name>
</gene>
<accession>N4WNM6</accession>
<keyword evidence="1" id="KW-1133">Transmembrane helix</keyword>
<feature type="transmembrane region" description="Helical" evidence="1">
    <location>
        <begin position="29"/>
        <end position="47"/>
    </location>
</feature>
<name>N4WNM6_9BACI</name>
<proteinExistence type="predicted"/>
<reference evidence="2 3" key="1">
    <citation type="submission" date="2013-03" db="EMBL/GenBank/DDBJ databases">
        <title>Draft genome sequence of Gracibacillus halophilus YIM-C55.5, a moderately halophilic and thermophilic organism from the Xiaochaidamu salt lake.</title>
        <authorList>
            <person name="Sugumar T."/>
            <person name="Polireddy D.R."/>
            <person name="Antony A."/>
            <person name="Madhava Y.R."/>
            <person name="Sivakumar N."/>
        </authorList>
    </citation>
    <scope>NUCLEOTIDE SEQUENCE [LARGE SCALE GENOMIC DNA]</scope>
    <source>
        <strain evidence="2 3">YIM-C55.5</strain>
    </source>
</reference>